<feature type="domain" description="G-protein coupled receptors family 1 profile" evidence="13">
    <location>
        <begin position="29"/>
        <end position="306"/>
    </location>
</feature>
<keyword evidence="6 12" id="KW-0472">Membrane</keyword>
<protein>
    <submittedName>
        <fullName evidence="15">Prostaglandin D2 receptor-like isoform X1</fullName>
    </submittedName>
</protein>
<dbReference type="GO" id="GO:0006954">
    <property type="term" value="P:inflammatory response"/>
    <property type="evidence" value="ECO:0007669"/>
    <property type="project" value="TreeGrafter"/>
</dbReference>
<keyword evidence="2" id="KW-1003">Cell membrane</keyword>
<evidence type="ECO:0000256" key="11">
    <source>
        <dbReference type="SAM" id="MobiDB-lite"/>
    </source>
</evidence>
<dbReference type="GO" id="GO:0004956">
    <property type="term" value="F:prostaglandin D receptor activity"/>
    <property type="evidence" value="ECO:0007669"/>
    <property type="project" value="TreeGrafter"/>
</dbReference>
<feature type="transmembrane region" description="Helical" evidence="12">
    <location>
        <begin position="51"/>
        <end position="76"/>
    </location>
</feature>
<feature type="transmembrane region" description="Helical" evidence="12">
    <location>
        <begin position="186"/>
        <end position="210"/>
    </location>
</feature>
<dbReference type="Proteomes" id="UP000515159">
    <property type="component" value="Chromosome 7"/>
</dbReference>
<organism evidence="14 15">
    <name type="scientific">Geotrypetes seraphini</name>
    <name type="common">Gaboon caecilian</name>
    <name type="synonym">Caecilia seraphini</name>
    <dbReference type="NCBI Taxonomy" id="260995"/>
    <lineage>
        <taxon>Eukaryota</taxon>
        <taxon>Metazoa</taxon>
        <taxon>Chordata</taxon>
        <taxon>Craniata</taxon>
        <taxon>Vertebrata</taxon>
        <taxon>Euteleostomi</taxon>
        <taxon>Amphibia</taxon>
        <taxon>Gymnophiona</taxon>
        <taxon>Geotrypetes</taxon>
    </lineage>
</organism>
<dbReference type="RefSeq" id="XP_033806676.1">
    <property type="nucleotide sequence ID" value="XM_033950785.1"/>
</dbReference>
<dbReference type="KEGG" id="gsh:117363305"/>
<evidence type="ECO:0000256" key="1">
    <source>
        <dbReference type="ARBA" id="ARBA00004651"/>
    </source>
</evidence>
<evidence type="ECO:0000256" key="12">
    <source>
        <dbReference type="SAM" id="Phobius"/>
    </source>
</evidence>
<evidence type="ECO:0000256" key="8">
    <source>
        <dbReference type="ARBA" id="ARBA00023170"/>
    </source>
</evidence>
<evidence type="ECO:0000259" key="13">
    <source>
        <dbReference type="PROSITE" id="PS50262"/>
    </source>
</evidence>
<dbReference type="InParanoid" id="A0A6P8RNA2"/>
<dbReference type="GeneID" id="117363305"/>
<feature type="region of interest" description="Disordered" evidence="11">
    <location>
        <begin position="332"/>
        <end position="359"/>
    </location>
</feature>
<evidence type="ECO:0000313" key="15">
    <source>
        <dbReference type="RefSeq" id="XP_033806676.1"/>
    </source>
</evidence>
<dbReference type="PRINTS" id="PR01788">
    <property type="entry name" value="PROSTANOIDR"/>
</dbReference>
<dbReference type="PANTHER" id="PTHR11866">
    <property type="entry name" value="G-PROTEIN COUPLED RECEPTOR FAMILY 1 MEMBER"/>
    <property type="match status" value="1"/>
</dbReference>
<keyword evidence="9" id="KW-0325">Glycoprotein</keyword>
<keyword evidence="8" id="KW-0675">Receptor</keyword>
<dbReference type="PANTHER" id="PTHR11866:SF14">
    <property type="entry name" value="PROSTAGLANDIN D2 RECEPTOR"/>
    <property type="match status" value="1"/>
</dbReference>
<dbReference type="PRINTS" id="PR00856">
    <property type="entry name" value="PRSTNOIDIPR"/>
</dbReference>
<feature type="compositionally biased region" description="Polar residues" evidence="11">
    <location>
        <begin position="349"/>
        <end position="359"/>
    </location>
</feature>
<reference evidence="15" key="1">
    <citation type="submission" date="2025-08" db="UniProtKB">
        <authorList>
            <consortium name="RefSeq"/>
        </authorList>
    </citation>
    <scope>IDENTIFICATION</scope>
</reference>
<feature type="transmembrane region" description="Helical" evidence="12">
    <location>
        <begin position="20"/>
        <end position="39"/>
    </location>
</feature>
<keyword evidence="7" id="KW-1015">Disulfide bond</keyword>
<feature type="transmembrane region" description="Helical" evidence="12">
    <location>
        <begin position="96"/>
        <end position="123"/>
    </location>
</feature>
<dbReference type="PROSITE" id="PS50262">
    <property type="entry name" value="G_PROTEIN_RECEP_F1_2"/>
    <property type="match status" value="1"/>
</dbReference>
<dbReference type="GO" id="GO:0005886">
    <property type="term" value="C:plasma membrane"/>
    <property type="evidence" value="ECO:0007669"/>
    <property type="project" value="UniProtKB-SubCell"/>
</dbReference>
<evidence type="ECO:0000256" key="4">
    <source>
        <dbReference type="ARBA" id="ARBA00022989"/>
    </source>
</evidence>
<gene>
    <name evidence="15" type="primary">LOC117363305</name>
</gene>
<evidence type="ECO:0000256" key="10">
    <source>
        <dbReference type="ARBA" id="ARBA00023224"/>
    </source>
</evidence>
<keyword evidence="4 12" id="KW-1133">Transmembrane helix</keyword>
<dbReference type="OrthoDB" id="5959154at2759"/>
<dbReference type="InterPro" id="IPR008365">
    <property type="entry name" value="Prostanoid_rcpt"/>
</dbReference>
<dbReference type="InterPro" id="IPR000370">
    <property type="entry name" value="Prostglndn_IP_rcpt"/>
</dbReference>
<evidence type="ECO:0000256" key="2">
    <source>
        <dbReference type="ARBA" id="ARBA00022475"/>
    </source>
</evidence>
<dbReference type="InterPro" id="IPR017452">
    <property type="entry name" value="GPCR_Rhodpsn_7TM"/>
</dbReference>
<dbReference type="Gene3D" id="1.20.1070.10">
    <property type="entry name" value="Rhodopsin 7-helix transmembrane proteins"/>
    <property type="match status" value="1"/>
</dbReference>
<evidence type="ECO:0000256" key="7">
    <source>
        <dbReference type="ARBA" id="ARBA00023157"/>
    </source>
</evidence>
<evidence type="ECO:0000256" key="9">
    <source>
        <dbReference type="ARBA" id="ARBA00023180"/>
    </source>
</evidence>
<sequence>MEQCASSKAPQAGHTALPSVLIFGAGLLGNLIALFILWLHKLRSRSRGLSVFYALVTALTLTDLLGKCLVSPMVLVSYAKNQTLLELGEKRRLCDLFAFAMLFFGLSSTLILLAMALECWLSLGRPYLYARLVTRRHGVLTAPAVYVFSGLFCAMPFLGFGTYVQYCPGTWCFVKMTEKQPSAGVLGFSLFYGTLMGVLVLAVVLCNLSVMKHLLHMYQKQNRKCCIGNAKTTEAMDHFILLALMTTLFAICSLPLTVLQEYCRCPLRKSQVRTYIGAFAADYDEEADLLALRFLSLNSVVDPWVFIIFRTSGFCTYIHALCRTPQPKKPVQAELLSEEGAGPNPASKAFNSETSSSVT</sequence>
<dbReference type="Pfam" id="PF00001">
    <property type="entry name" value="7tm_1"/>
    <property type="match status" value="1"/>
</dbReference>
<comment type="subcellular location">
    <subcellularLocation>
        <location evidence="1">Cell membrane</location>
        <topology evidence="1">Multi-pass membrane protein</topology>
    </subcellularLocation>
</comment>
<name>A0A6P8RNA2_GEOSA</name>
<dbReference type="GO" id="GO:0007204">
    <property type="term" value="P:positive regulation of cytosolic calcium ion concentration"/>
    <property type="evidence" value="ECO:0007669"/>
    <property type="project" value="TreeGrafter"/>
</dbReference>
<dbReference type="AlphaFoldDB" id="A0A6P8RNA2"/>
<keyword evidence="5" id="KW-0297">G-protein coupled receptor</keyword>
<keyword evidence="3 12" id="KW-0812">Transmembrane</keyword>
<proteinExistence type="predicted"/>
<keyword evidence="10" id="KW-0807">Transducer</keyword>
<dbReference type="InterPro" id="IPR000276">
    <property type="entry name" value="GPCR_Rhodpsn"/>
</dbReference>
<evidence type="ECO:0000256" key="5">
    <source>
        <dbReference type="ARBA" id="ARBA00023040"/>
    </source>
</evidence>
<feature type="transmembrane region" description="Helical" evidence="12">
    <location>
        <begin position="144"/>
        <end position="166"/>
    </location>
</feature>
<feature type="transmembrane region" description="Helical" evidence="12">
    <location>
        <begin position="239"/>
        <end position="259"/>
    </location>
</feature>
<evidence type="ECO:0000313" key="14">
    <source>
        <dbReference type="Proteomes" id="UP000515159"/>
    </source>
</evidence>
<accession>A0A6P8RNA2</accession>
<dbReference type="FunCoup" id="A0A6P8RNA2">
    <property type="interactions" value="690"/>
</dbReference>
<dbReference type="SUPFAM" id="SSF81321">
    <property type="entry name" value="Family A G protein-coupled receptor-like"/>
    <property type="match status" value="1"/>
</dbReference>
<dbReference type="FunFam" id="1.20.1070.10:FF:000175">
    <property type="entry name" value="Prostaglandin D2 receptor"/>
    <property type="match status" value="1"/>
</dbReference>
<evidence type="ECO:0000256" key="3">
    <source>
        <dbReference type="ARBA" id="ARBA00022692"/>
    </source>
</evidence>
<keyword evidence="14" id="KW-1185">Reference proteome</keyword>
<evidence type="ECO:0000256" key="6">
    <source>
        <dbReference type="ARBA" id="ARBA00023136"/>
    </source>
</evidence>